<protein>
    <recommendedName>
        <fullName evidence="1">Methyltransferase type 11 domain-containing protein</fullName>
    </recommendedName>
</protein>
<dbReference type="InterPro" id="IPR029063">
    <property type="entry name" value="SAM-dependent_MTases_sf"/>
</dbReference>
<proteinExistence type="predicted"/>
<reference evidence="2" key="1">
    <citation type="submission" date="2020-10" db="EMBL/GenBank/DDBJ databases">
        <title>Taxonomic study of unclassified bacteria belonging to the class Ktedonobacteria.</title>
        <authorList>
            <person name="Yabe S."/>
            <person name="Wang C.M."/>
            <person name="Zheng Y."/>
            <person name="Sakai Y."/>
            <person name="Cavaletti L."/>
            <person name="Monciardini P."/>
            <person name="Donadio S."/>
        </authorList>
    </citation>
    <scope>NUCLEOTIDE SEQUENCE</scope>
    <source>
        <strain evidence="2">SOSP1-1</strain>
    </source>
</reference>
<dbReference type="Gene3D" id="3.40.50.150">
    <property type="entry name" value="Vaccinia Virus protein VP39"/>
    <property type="match status" value="1"/>
</dbReference>
<accession>A0A8J3I657</accession>
<name>A0A8J3I657_9CHLR</name>
<dbReference type="CDD" id="cd02440">
    <property type="entry name" value="AdoMet_MTases"/>
    <property type="match status" value="1"/>
</dbReference>
<evidence type="ECO:0000313" key="2">
    <source>
        <dbReference type="EMBL" id="GHO49356.1"/>
    </source>
</evidence>
<gene>
    <name evidence="2" type="ORF">KSX_75190</name>
</gene>
<dbReference type="Pfam" id="PF08241">
    <property type="entry name" value="Methyltransf_11"/>
    <property type="match status" value="1"/>
</dbReference>
<comment type="caution">
    <text evidence="2">The sequence shown here is derived from an EMBL/GenBank/DDBJ whole genome shotgun (WGS) entry which is preliminary data.</text>
</comment>
<dbReference type="PANTHER" id="PTHR42912">
    <property type="entry name" value="METHYLTRANSFERASE"/>
    <property type="match status" value="1"/>
</dbReference>
<feature type="domain" description="Methyltransferase type 11" evidence="1">
    <location>
        <begin position="55"/>
        <end position="152"/>
    </location>
</feature>
<dbReference type="GO" id="GO:0008757">
    <property type="term" value="F:S-adenosylmethionine-dependent methyltransferase activity"/>
    <property type="evidence" value="ECO:0007669"/>
    <property type="project" value="InterPro"/>
</dbReference>
<keyword evidence="3" id="KW-1185">Reference proteome</keyword>
<dbReference type="PANTHER" id="PTHR42912:SF80">
    <property type="entry name" value="METHYLTRANSFERASE DOMAIN-CONTAINING PROTEIN"/>
    <property type="match status" value="1"/>
</dbReference>
<sequence length="264" mass="29966">MSDMINQNYLLNDQYKDASNFSLRLHALRRMGAMQRSWYRWIFDHIELASDGAVLELGCGPGFLWLENIERVPSTWRVTLSDFSSGMLQDARTNLGEKAQDFTFEVIDAQAIPYPDAYFDVIIANAMLYHVPDLARALAEVSRVLKPGGRFYATSIGDTAVLSLSQLMHQIIPDSWLSSSLGFSIENGKEQIARWFSRVELDRVEKHMTVGDRETLMELARSGLSKEDQQDPAKLLPVEEAIDQLLARQGKIHFNMDFGLFSAR</sequence>
<evidence type="ECO:0000259" key="1">
    <source>
        <dbReference type="Pfam" id="PF08241"/>
    </source>
</evidence>
<dbReference type="InterPro" id="IPR050508">
    <property type="entry name" value="Methyltransf_Superfamily"/>
</dbReference>
<evidence type="ECO:0000313" key="3">
    <source>
        <dbReference type="Proteomes" id="UP000612362"/>
    </source>
</evidence>
<dbReference type="RefSeq" id="WP_220198492.1">
    <property type="nucleotide sequence ID" value="NZ_BNJF01000005.1"/>
</dbReference>
<dbReference type="AlphaFoldDB" id="A0A8J3I657"/>
<dbReference type="Proteomes" id="UP000612362">
    <property type="component" value="Unassembled WGS sequence"/>
</dbReference>
<dbReference type="EMBL" id="BNJF01000005">
    <property type="protein sequence ID" value="GHO49356.1"/>
    <property type="molecule type" value="Genomic_DNA"/>
</dbReference>
<dbReference type="SUPFAM" id="SSF53335">
    <property type="entry name" value="S-adenosyl-L-methionine-dependent methyltransferases"/>
    <property type="match status" value="1"/>
</dbReference>
<organism evidence="2 3">
    <name type="scientific">Ktedonospora formicarum</name>
    <dbReference type="NCBI Taxonomy" id="2778364"/>
    <lineage>
        <taxon>Bacteria</taxon>
        <taxon>Bacillati</taxon>
        <taxon>Chloroflexota</taxon>
        <taxon>Ktedonobacteria</taxon>
        <taxon>Ktedonobacterales</taxon>
        <taxon>Ktedonobacteraceae</taxon>
        <taxon>Ktedonospora</taxon>
    </lineage>
</organism>
<dbReference type="InterPro" id="IPR013216">
    <property type="entry name" value="Methyltransf_11"/>
</dbReference>